<evidence type="ECO:0000313" key="5">
    <source>
        <dbReference type="Proteomes" id="UP000319296"/>
    </source>
</evidence>
<sequence>MNEQIAYIIDIQDIDLNIKKIEDAEAKNIYEINESAVSLKNQSEKLEELKKELSELQKKVNLCELNIESYNEKILKYTEAQKQIKTNKEYNAMQKSVKDNEALKSAEEEEIIKTMTAQEEIKSAIKTTEEDIRLLSDIILNKKAEVESDKIKYFDIKKNLTDKRNEIEKILKAEFLNVYEAIKNNNKFPAVISVNDNRACTGCFRILPPQQFNELLSGEIFMQCPICSRILYYKQEDMPEIINDKTDKKEKKDKTKASKKARVKA</sequence>
<gene>
    <name evidence="4" type="ORF">EVG15_01275</name>
</gene>
<organism evidence="4 5">
    <name type="scientific">Candidatus Acididesulfobacter diazotrophicus</name>
    <dbReference type="NCBI Taxonomy" id="2597226"/>
    <lineage>
        <taxon>Bacteria</taxon>
        <taxon>Deltaproteobacteria</taxon>
        <taxon>Candidatus Acidulodesulfobacterales</taxon>
        <taxon>Candidatus Acididesulfobacter</taxon>
    </lineage>
</organism>
<accession>A0A519BQI6</accession>
<dbReference type="Pfam" id="PF02591">
    <property type="entry name" value="Zn_ribbon_9"/>
    <property type="match status" value="1"/>
</dbReference>
<dbReference type="AlphaFoldDB" id="A0A519BQI6"/>
<dbReference type="EMBL" id="SGBB01000001">
    <property type="protein sequence ID" value="RZD19542.1"/>
    <property type="molecule type" value="Genomic_DNA"/>
</dbReference>
<dbReference type="InterPro" id="IPR003743">
    <property type="entry name" value="Zf-RING_7"/>
</dbReference>
<protein>
    <recommendedName>
        <fullName evidence="3">C4-type zinc ribbon domain-containing protein</fullName>
    </recommendedName>
</protein>
<keyword evidence="1" id="KW-0175">Coiled coil</keyword>
<reference evidence="4 5" key="1">
    <citation type="journal article" date="2019" name="ISME J.">
        <title>Insights into ecological role of a new deltaproteobacterial order Candidatus Acidulodesulfobacterales by metagenomics and metatranscriptomics.</title>
        <authorList>
            <person name="Tan S."/>
            <person name="Liu J."/>
            <person name="Fang Y."/>
            <person name="Hedlund B.P."/>
            <person name="Lian Z.H."/>
            <person name="Huang L.Y."/>
            <person name="Li J.T."/>
            <person name="Huang L.N."/>
            <person name="Li W.J."/>
            <person name="Jiang H.C."/>
            <person name="Dong H.L."/>
            <person name="Shu W.S."/>
        </authorList>
    </citation>
    <scope>NUCLEOTIDE SEQUENCE [LARGE SCALE GENOMIC DNA]</scope>
    <source>
        <strain evidence="4">AP1</strain>
    </source>
</reference>
<comment type="caution">
    <text evidence="4">The sequence shown here is derived from an EMBL/GenBank/DDBJ whole genome shotgun (WGS) entry which is preliminary data.</text>
</comment>
<evidence type="ECO:0000256" key="1">
    <source>
        <dbReference type="SAM" id="Coils"/>
    </source>
</evidence>
<dbReference type="Proteomes" id="UP000319296">
    <property type="component" value="Unassembled WGS sequence"/>
</dbReference>
<feature type="compositionally biased region" description="Basic and acidic residues" evidence="2">
    <location>
        <begin position="243"/>
        <end position="256"/>
    </location>
</feature>
<feature type="domain" description="C4-type zinc ribbon" evidence="3">
    <location>
        <begin position="199"/>
        <end position="231"/>
    </location>
</feature>
<proteinExistence type="predicted"/>
<evidence type="ECO:0000256" key="2">
    <source>
        <dbReference type="SAM" id="MobiDB-lite"/>
    </source>
</evidence>
<evidence type="ECO:0000259" key="3">
    <source>
        <dbReference type="Pfam" id="PF02591"/>
    </source>
</evidence>
<name>A0A519BQI6_9DELT</name>
<feature type="coiled-coil region" evidence="1">
    <location>
        <begin position="32"/>
        <end position="73"/>
    </location>
</feature>
<feature type="region of interest" description="Disordered" evidence="2">
    <location>
        <begin position="243"/>
        <end position="265"/>
    </location>
</feature>
<dbReference type="Gene3D" id="1.10.287.1490">
    <property type="match status" value="1"/>
</dbReference>
<evidence type="ECO:0000313" key="4">
    <source>
        <dbReference type="EMBL" id="RZD19542.1"/>
    </source>
</evidence>